<dbReference type="Gene3D" id="3.60.20.10">
    <property type="entry name" value="Glutamine Phosphoribosylpyrophosphate, subunit 1, domain 1"/>
    <property type="match status" value="1"/>
</dbReference>
<dbReference type="Proteomes" id="UP000625316">
    <property type="component" value="Unassembled WGS sequence"/>
</dbReference>
<proteinExistence type="predicted"/>
<dbReference type="RefSeq" id="WP_264324086.1">
    <property type="nucleotide sequence ID" value="NZ_JADEXQ010000013.1"/>
</dbReference>
<protein>
    <submittedName>
        <fullName evidence="3">Ergothioneine biosynthesis protein EgtC</fullName>
    </submittedName>
</protein>
<dbReference type="AlphaFoldDB" id="A0A928Z1E7"/>
<evidence type="ECO:0000313" key="4">
    <source>
        <dbReference type="Proteomes" id="UP000625316"/>
    </source>
</evidence>
<dbReference type="InterPro" id="IPR017932">
    <property type="entry name" value="GATase_2_dom"/>
</dbReference>
<evidence type="ECO:0000259" key="2">
    <source>
        <dbReference type="PROSITE" id="PS51278"/>
    </source>
</evidence>
<dbReference type="InterPro" id="IPR017808">
    <property type="entry name" value="EgtC"/>
</dbReference>
<evidence type="ECO:0000256" key="1">
    <source>
        <dbReference type="ARBA" id="ARBA00022962"/>
    </source>
</evidence>
<dbReference type="GO" id="GO:0052699">
    <property type="term" value="P:ergothioneine biosynthetic process"/>
    <property type="evidence" value="ECO:0007669"/>
    <property type="project" value="InterPro"/>
</dbReference>
<sequence>MCRLLAYLGEPVQLEQLIYDPQHSLIVQSYQPQEMTGGILNADGFGIGWYGADQSQDPYIYRHTLPIWNDANLPDLSRYVRSSCILANVRSATPGISVDLSNCQPFQHRSLMAIHNGYIDRFRKTLLRPIRARLSDETYGSIQGTTDSEHMYGLFLDAYKATQDLSLAFKQMLEVMLELAATHQTDFSANFVISDGSSLIAARFANRDPVPSLYWLQPESATASSILIASEPFFEGNWQPFADRSLLTVSHDLTVETESLEAWFTP</sequence>
<reference evidence="3" key="1">
    <citation type="submission" date="2020-10" db="EMBL/GenBank/DDBJ databases">
        <authorList>
            <person name="Castelo-Branco R."/>
            <person name="Eusebio N."/>
            <person name="Adriana R."/>
            <person name="Vieira A."/>
            <person name="Brugerolle De Fraissinette N."/>
            <person name="Rezende De Castro R."/>
            <person name="Schneider M.P."/>
            <person name="Vasconcelos V."/>
            <person name="Leao P.N."/>
        </authorList>
    </citation>
    <scope>NUCLEOTIDE SEQUENCE</scope>
    <source>
        <strain evidence="3">LEGE 11480</strain>
    </source>
</reference>
<dbReference type="PANTHER" id="PTHR43187">
    <property type="entry name" value="GLUTAMINE AMIDOTRANSFERASE DUG3-RELATED"/>
    <property type="match status" value="1"/>
</dbReference>
<dbReference type="InterPro" id="IPR029055">
    <property type="entry name" value="Ntn_hydrolases_N"/>
</dbReference>
<evidence type="ECO:0000313" key="3">
    <source>
        <dbReference type="EMBL" id="MBE9029266.1"/>
    </source>
</evidence>
<dbReference type="PANTHER" id="PTHR43187:SF1">
    <property type="entry name" value="GLUTAMINE AMIDOTRANSFERASE DUG3-RELATED"/>
    <property type="match status" value="1"/>
</dbReference>
<dbReference type="InterPro" id="IPR052373">
    <property type="entry name" value="Gamma-glu_amide_hydrolase"/>
</dbReference>
<dbReference type="CDD" id="cd01908">
    <property type="entry name" value="YafJ"/>
    <property type="match status" value="1"/>
</dbReference>
<accession>A0A928Z1E7</accession>
<gene>
    <name evidence="3" type="primary">egtC</name>
    <name evidence="3" type="ORF">IQ266_05760</name>
</gene>
<dbReference type="EMBL" id="JADEXQ010000013">
    <property type="protein sequence ID" value="MBE9029266.1"/>
    <property type="molecule type" value="Genomic_DNA"/>
</dbReference>
<dbReference type="SUPFAM" id="SSF56235">
    <property type="entry name" value="N-terminal nucleophile aminohydrolases (Ntn hydrolases)"/>
    <property type="match status" value="1"/>
</dbReference>
<dbReference type="NCBIfam" id="TIGR03442">
    <property type="entry name" value="ergothioneine biosynthesis protein EgtC"/>
    <property type="match status" value="1"/>
</dbReference>
<organism evidence="3 4">
    <name type="scientific">Romeriopsis navalis LEGE 11480</name>
    <dbReference type="NCBI Taxonomy" id="2777977"/>
    <lineage>
        <taxon>Bacteria</taxon>
        <taxon>Bacillati</taxon>
        <taxon>Cyanobacteriota</taxon>
        <taxon>Cyanophyceae</taxon>
        <taxon>Leptolyngbyales</taxon>
        <taxon>Leptolyngbyaceae</taxon>
        <taxon>Romeriopsis</taxon>
        <taxon>Romeriopsis navalis</taxon>
    </lineage>
</organism>
<dbReference type="PROSITE" id="PS51278">
    <property type="entry name" value="GATASE_TYPE_2"/>
    <property type="match status" value="1"/>
</dbReference>
<keyword evidence="4" id="KW-1185">Reference proteome</keyword>
<name>A0A928Z1E7_9CYAN</name>
<dbReference type="InterPro" id="IPR026869">
    <property type="entry name" value="EgtC-like"/>
</dbReference>
<comment type="caution">
    <text evidence="3">The sequence shown here is derived from an EMBL/GenBank/DDBJ whole genome shotgun (WGS) entry which is preliminary data.</text>
</comment>
<feature type="domain" description="Glutamine amidotransferase type-2" evidence="2">
    <location>
        <begin position="2"/>
        <end position="266"/>
    </location>
</feature>
<keyword evidence="1" id="KW-0315">Glutamine amidotransferase</keyword>
<dbReference type="Pfam" id="PF13230">
    <property type="entry name" value="GATase_4"/>
    <property type="match status" value="1"/>
</dbReference>